<dbReference type="SUPFAM" id="SSF53098">
    <property type="entry name" value="Ribonuclease H-like"/>
    <property type="match status" value="1"/>
</dbReference>
<dbReference type="InterPro" id="IPR024567">
    <property type="entry name" value="RNase_HII/HIII_dom"/>
</dbReference>
<comment type="similarity">
    <text evidence="5 13">Belongs to the RNase HII family.</text>
</comment>
<dbReference type="Pfam" id="PF01351">
    <property type="entry name" value="RNase_HII"/>
    <property type="match status" value="1"/>
</dbReference>
<dbReference type="GO" id="GO:0004523">
    <property type="term" value="F:RNA-DNA hybrid ribonuclease activity"/>
    <property type="evidence" value="ECO:0007669"/>
    <property type="project" value="UniProtKB-UniRule"/>
</dbReference>
<dbReference type="RefSeq" id="WP_075360951.1">
    <property type="nucleotide sequence ID" value="NZ_MPDM01000002.1"/>
</dbReference>
<dbReference type="GO" id="GO:0005737">
    <property type="term" value="C:cytoplasm"/>
    <property type="evidence" value="ECO:0007669"/>
    <property type="project" value="UniProtKB-SubCell"/>
</dbReference>
<dbReference type="GO" id="GO:0046872">
    <property type="term" value="F:metal ion binding"/>
    <property type="evidence" value="ECO:0007669"/>
    <property type="project" value="UniProtKB-KW"/>
</dbReference>
<dbReference type="GO" id="GO:0032299">
    <property type="term" value="C:ribonuclease H2 complex"/>
    <property type="evidence" value="ECO:0007669"/>
    <property type="project" value="TreeGrafter"/>
</dbReference>
<evidence type="ECO:0000259" key="14">
    <source>
        <dbReference type="PROSITE" id="PS51975"/>
    </source>
</evidence>
<keyword evidence="10 12" id="KW-0378">Hydrolase</keyword>
<sequence>MLLASREYELELLEQFPLVLGMDEVGRGAIAGPVSVGVCVVDRDTSEAPAGLADSKLVSASKRGALAEAVATWSVATHVASSPATEIDEVGIIRALRRAGMRALTALAEQEIFPSAIILDGTHDWLTPPEVLDLWAGPEDQWPVSPLPVYMRVKGDRECAVVAGASMVAKVSRDAYMAALPDPGYGWAKNKGYASAGHRAALQKLGVSAYHRQSWKLPL</sequence>
<feature type="binding site" evidence="12">
    <location>
        <position position="23"/>
    </location>
    <ligand>
        <name>a divalent metal cation</name>
        <dbReference type="ChEBI" id="CHEBI:60240"/>
    </ligand>
</feature>
<dbReference type="Gene3D" id="3.30.420.10">
    <property type="entry name" value="Ribonuclease H-like superfamily/Ribonuclease H"/>
    <property type="match status" value="1"/>
</dbReference>
<name>A0A1Q5PR63_9ACTO</name>
<dbReference type="PANTHER" id="PTHR10954:SF18">
    <property type="entry name" value="RIBONUCLEASE HII"/>
    <property type="match status" value="1"/>
</dbReference>
<dbReference type="EMBL" id="MPDM01000002">
    <property type="protein sequence ID" value="OKL50128.1"/>
    <property type="molecule type" value="Genomic_DNA"/>
</dbReference>
<comment type="function">
    <text evidence="3 13">Endonuclease that specifically degrades the RNA of RNA-DNA hybrids.</text>
</comment>
<accession>A0A1Q5PR63</accession>
<evidence type="ECO:0000313" key="16">
    <source>
        <dbReference type="Proteomes" id="UP000186465"/>
    </source>
</evidence>
<dbReference type="PROSITE" id="PS51975">
    <property type="entry name" value="RNASE_H_2"/>
    <property type="match status" value="1"/>
</dbReference>
<comment type="subcellular location">
    <subcellularLocation>
        <location evidence="4">Cytoplasm</location>
    </subcellularLocation>
</comment>
<dbReference type="Proteomes" id="UP000186465">
    <property type="component" value="Unassembled WGS sequence"/>
</dbReference>
<feature type="binding site" evidence="12">
    <location>
        <position position="24"/>
    </location>
    <ligand>
        <name>a divalent metal cation</name>
        <dbReference type="ChEBI" id="CHEBI:60240"/>
    </ligand>
</feature>
<dbReference type="InterPro" id="IPR022898">
    <property type="entry name" value="RNase_HII"/>
</dbReference>
<proteinExistence type="inferred from homology"/>
<evidence type="ECO:0000256" key="10">
    <source>
        <dbReference type="ARBA" id="ARBA00022801"/>
    </source>
</evidence>
<dbReference type="GO" id="GO:0043137">
    <property type="term" value="P:DNA replication, removal of RNA primer"/>
    <property type="evidence" value="ECO:0007669"/>
    <property type="project" value="TreeGrafter"/>
</dbReference>
<keyword evidence="6" id="KW-0963">Cytoplasm</keyword>
<comment type="cofactor">
    <cofactor evidence="12">
        <name>Mn(2+)</name>
        <dbReference type="ChEBI" id="CHEBI:29035"/>
    </cofactor>
    <cofactor evidence="12">
        <name>Mg(2+)</name>
        <dbReference type="ChEBI" id="CHEBI:18420"/>
    </cofactor>
    <text evidence="12">Manganese or magnesium. Binds 1 divalent metal ion per monomer in the absence of substrate. May bind a second metal ion after substrate binding.</text>
</comment>
<comment type="cofactor">
    <cofactor evidence="2">
        <name>Mg(2+)</name>
        <dbReference type="ChEBI" id="CHEBI:18420"/>
    </cofactor>
</comment>
<dbReference type="GO" id="GO:0006298">
    <property type="term" value="P:mismatch repair"/>
    <property type="evidence" value="ECO:0007669"/>
    <property type="project" value="TreeGrafter"/>
</dbReference>
<dbReference type="OrthoDB" id="9803420at2"/>
<keyword evidence="16" id="KW-1185">Reference proteome</keyword>
<evidence type="ECO:0000256" key="11">
    <source>
        <dbReference type="ARBA" id="ARBA00023211"/>
    </source>
</evidence>
<evidence type="ECO:0000256" key="5">
    <source>
        <dbReference type="ARBA" id="ARBA00007383"/>
    </source>
</evidence>
<dbReference type="InterPro" id="IPR012337">
    <property type="entry name" value="RNaseH-like_sf"/>
</dbReference>
<evidence type="ECO:0000256" key="9">
    <source>
        <dbReference type="ARBA" id="ARBA00022759"/>
    </source>
</evidence>
<keyword evidence="11" id="KW-0464">Manganese</keyword>
<evidence type="ECO:0000256" key="12">
    <source>
        <dbReference type="PROSITE-ProRule" id="PRU01319"/>
    </source>
</evidence>
<dbReference type="AlphaFoldDB" id="A0A1Q5PR63"/>
<dbReference type="EC" id="3.1.26.4" evidence="13"/>
<gene>
    <name evidence="15" type="ORF">BM477_01635</name>
</gene>
<dbReference type="InterPro" id="IPR036397">
    <property type="entry name" value="RNaseH_sf"/>
</dbReference>
<evidence type="ECO:0000256" key="3">
    <source>
        <dbReference type="ARBA" id="ARBA00004065"/>
    </source>
</evidence>
<keyword evidence="8 12" id="KW-0479">Metal-binding</keyword>
<evidence type="ECO:0000256" key="4">
    <source>
        <dbReference type="ARBA" id="ARBA00004496"/>
    </source>
</evidence>
<dbReference type="STRING" id="156892.BM477_01635"/>
<dbReference type="InterPro" id="IPR001352">
    <property type="entry name" value="RNase_HII/HIII"/>
</dbReference>
<dbReference type="PANTHER" id="PTHR10954">
    <property type="entry name" value="RIBONUCLEASE H2 SUBUNIT A"/>
    <property type="match status" value="1"/>
</dbReference>
<evidence type="ECO:0000256" key="8">
    <source>
        <dbReference type="ARBA" id="ARBA00022723"/>
    </source>
</evidence>
<comment type="caution">
    <text evidence="15">The sequence shown here is derived from an EMBL/GenBank/DDBJ whole genome shotgun (WGS) entry which is preliminary data.</text>
</comment>
<dbReference type="CDD" id="cd07182">
    <property type="entry name" value="RNase_HII_bacteria_HII_like"/>
    <property type="match status" value="1"/>
</dbReference>
<feature type="domain" description="RNase H type-2" evidence="14">
    <location>
        <begin position="17"/>
        <end position="219"/>
    </location>
</feature>
<reference evidence="16" key="1">
    <citation type="submission" date="2016-11" db="EMBL/GenBank/DDBJ databases">
        <title>Actinomyces gypaetusis sp. nov. isolated from Gypaetus barbatus in Qinghai Tibet Plateau China.</title>
        <authorList>
            <person name="Meng X."/>
        </authorList>
    </citation>
    <scope>NUCLEOTIDE SEQUENCE [LARGE SCALE GENOMIC DNA]</scope>
    <source>
        <strain evidence="16">DSM 15383</strain>
    </source>
</reference>
<evidence type="ECO:0000256" key="2">
    <source>
        <dbReference type="ARBA" id="ARBA00001946"/>
    </source>
</evidence>
<evidence type="ECO:0000256" key="7">
    <source>
        <dbReference type="ARBA" id="ARBA00022722"/>
    </source>
</evidence>
<feature type="binding site" evidence="12">
    <location>
        <position position="120"/>
    </location>
    <ligand>
        <name>a divalent metal cation</name>
        <dbReference type="ChEBI" id="CHEBI:60240"/>
    </ligand>
</feature>
<keyword evidence="9 12" id="KW-0255">Endonuclease</keyword>
<evidence type="ECO:0000256" key="13">
    <source>
        <dbReference type="RuleBase" id="RU003515"/>
    </source>
</evidence>
<keyword evidence="7 12" id="KW-0540">Nuclease</keyword>
<evidence type="ECO:0000256" key="6">
    <source>
        <dbReference type="ARBA" id="ARBA00022490"/>
    </source>
</evidence>
<evidence type="ECO:0000313" key="15">
    <source>
        <dbReference type="EMBL" id="OKL50128.1"/>
    </source>
</evidence>
<protein>
    <recommendedName>
        <fullName evidence="13">Ribonuclease</fullName>
        <ecNumber evidence="13">3.1.26.4</ecNumber>
    </recommendedName>
</protein>
<dbReference type="GO" id="GO:0003723">
    <property type="term" value="F:RNA binding"/>
    <property type="evidence" value="ECO:0007669"/>
    <property type="project" value="UniProtKB-UniRule"/>
</dbReference>
<comment type="catalytic activity">
    <reaction evidence="1 12 13">
        <text>Endonucleolytic cleavage to 5'-phosphomonoester.</text>
        <dbReference type="EC" id="3.1.26.4"/>
    </reaction>
</comment>
<dbReference type="NCBIfam" id="NF000595">
    <property type="entry name" value="PRK00015.1-3"/>
    <property type="match status" value="1"/>
</dbReference>
<organism evidence="15 16">
    <name type="scientific">Boudabousia marimammalium</name>
    <dbReference type="NCBI Taxonomy" id="156892"/>
    <lineage>
        <taxon>Bacteria</taxon>
        <taxon>Bacillati</taxon>
        <taxon>Actinomycetota</taxon>
        <taxon>Actinomycetes</taxon>
        <taxon>Actinomycetales</taxon>
        <taxon>Actinomycetaceae</taxon>
        <taxon>Boudabousia</taxon>
    </lineage>
</organism>
<evidence type="ECO:0000256" key="1">
    <source>
        <dbReference type="ARBA" id="ARBA00000077"/>
    </source>
</evidence>